<dbReference type="SUPFAM" id="SSF46689">
    <property type="entry name" value="Homeodomain-like"/>
    <property type="match status" value="2"/>
</dbReference>
<evidence type="ECO:0000259" key="4">
    <source>
        <dbReference type="PROSITE" id="PS01124"/>
    </source>
</evidence>
<dbReference type="InterPro" id="IPR018060">
    <property type="entry name" value="HTH_AraC"/>
</dbReference>
<dbReference type="RefSeq" id="WP_344902262.1">
    <property type="nucleotide sequence ID" value="NZ_BAAAYO010000001.1"/>
</dbReference>
<protein>
    <submittedName>
        <fullName evidence="6">AraC family transcriptional regulator</fullName>
    </submittedName>
</protein>
<dbReference type="SUPFAM" id="SSF53807">
    <property type="entry name" value="Helical backbone' metal receptor"/>
    <property type="match status" value="1"/>
</dbReference>
<organism evidence="6 7">
    <name type="scientific">Paenibacillus hodogayensis</name>
    <dbReference type="NCBI Taxonomy" id="279208"/>
    <lineage>
        <taxon>Bacteria</taxon>
        <taxon>Bacillati</taxon>
        <taxon>Bacillota</taxon>
        <taxon>Bacilli</taxon>
        <taxon>Bacillales</taxon>
        <taxon>Paenibacillaceae</taxon>
        <taxon>Paenibacillus</taxon>
    </lineage>
</organism>
<keyword evidence="7" id="KW-1185">Reference proteome</keyword>
<dbReference type="Pfam" id="PF12833">
    <property type="entry name" value="HTH_18"/>
    <property type="match status" value="1"/>
</dbReference>
<dbReference type="InterPro" id="IPR002491">
    <property type="entry name" value="ABC_transptr_periplasmic_BD"/>
</dbReference>
<feature type="domain" description="Fe/B12 periplasmic-binding" evidence="5">
    <location>
        <begin position="279"/>
        <end position="551"/>
    </location>
</feature>
<evidence type="ECO:0000313" key="6">
    <source>
        <dbReference type="EMBL" id="MFB9753134.1"/>
    </source>
</evidence>
<dbReference type="PANTHER" id="PTHR43280:SF28">
    <property type="entry name" value="HTH-TYPE TRANSCRIPTIONAL ACTIVATOR RHAS"/>
    <property type="match status" value="1"/>
</dbReference>
<evidence type="ECO:0000256" key="1">
    <source>
        <dbReference type="ARBA" id="ARBA00023015"/>
    </source>
</evidence>
<keyword evidence="1" id="KW-0805">Transcription regulation</keyword>
<dbReference type="Gene3D" id="1.10.10.60">
    <property type="entry name" value="Homeodomain-like"/>
    <property type="match status" value="2"/>
</dbReference>
<sequence length="551" mass="62016">MNNVVSEWVESRFPLYTVVGIHSLYGTSNMPITPIDESFTVLIAVAGGKGTLRIDEQAYDVVEGSVMVLPAHSQAALLADPSWPLHAYKLSIAAQEQALSMPAEAMIRRSEVASGTAVRFIPYAPAIVADVEELYLHRLPAREVRHVQNLILFHHIIFQLLEQQEVKYPAGEQPSMERSIAYLENHYSDKITREQLAEMAGMSPSHYSIAFKRVTGFSPNEYLSRLRVHRAIELLMSGSGTLREIALKVGYKDEFYLSRRFKQQTGASPSAYNSGSSQRVTVLLNPYTSHLLLLGVEPVVTIAESNEYIATDELEQPQSMVFVSTECSAQQVNAVLLDNRTELIIAAKEHLHRCGLNPGQLRAVAPILEIGWMEMGWKEHLRLIAKAVKRTERAEQWLAVFEREEAEARLRVRQSAVAEDIVTILVMKPEKMFVYGARNVGYVVYQSLGLQPPAMIERHIRKLADQFHSIPIERSELADYAGDRLLVIVYPDEKGSDAHAEAVFQSPDWLALPAVKRSCVHRLDRDEWIPYNPVSIRLQLHRAVALLTAHQ</sequence>
<dbReference type="Pfam" id="PF01497">
    <property type="entry name" value="Peripla_BP_2"/>
    <property type="match status" value="1"/>
</dbReference>
<evidence type="ECO:0000256" key="2">
    <source>
        <dbReference type="ARBA" id="ARBA00023125"/>
    </source>
</evidence>
<comment type="caution">
    <text evidence="6">The sequence shown here is derived from an EMBL/GenBank/DDBJ whole genome shotgun (WGS) entry which is preliminary data.</text>
</comment>
<evidence type="ECO:0000259" key="5">
    <source>
        <dbReference type="PROSITE" id="PS50983"/>
    </source>
</evidence>
<gene>
    <name evidence="6" type="ORF">ACFFNY_16330</name>
</gene>
<proteinExistence type="predicted"/>
<name>A0ABV5VXU7_9BACL</name>
<keyword evidence="2" id="KW-0238">DNA-binding</keyword>
<dbReference type="InterPro" id="IPR009057">
    <property type="entry name" value="Homeodomain-like_sf"/>
</dbReference>
<dbReference type="PROSITE" id="PS00041">
    <property type="entry name" value="HTH_ARAC_FAMILY_1"/>
    <property type="match status" value="1"/>
</dbReference>
<reference evidence="6 7" key="1">
    <citation type="submission" date="2024-09" db="EMBL/GenBank/DDBJ databases">
        <authorList>
            <person name="Sun Q."/>
            <person name="Mori K."/>
        </authorList>
    </citation>
    <scope>NUCLEOTIDE SEQUENCE [LARGE SCALE GENOMIC DNA]</scope>
    <source>
        <strain evidence="6 7">JCM 12520</strain>
    </source>
</reference>
<accession>A0ABV5VXU7</accession>
<evidence type="ECO:0000256" key="3">
    <source>
        <dbReference type="ARBA" id="ARBA00023163"/>
    </source>
</evidence>
<dbReference type="PANTHER" id="PTHR43280">
    <property type="entry name" value="ARAC-FAMILY TRANSCRIPTIONAL REGULATOR"/>
    <property type="match status" value="1"/>
</dbReference>
<evidence type="ECO:0000313" key="7">
    <source>
        <dbReference type="Proteomes" id="UP001589619"/>
    </source>
</evidence>
<dbReference type="SMART" id="SM00342">
    <property type="entry name" value="HTH_ARAC"/>
    <property type="match status" value="1"/>
</dbReference>
<dbReference type="Proteomes" id="UP001589619">
    <property type="component" value="Unassembled WGS sequence"/>
</dbReference>
<dbReference type="PROSITE" id="PS50983">
    <property type="entry name" value="FE_B12_PBP"/>
    <property type="match status" value="1"/>
</dbReference>
<keyword evidence="3" id="KW-0804">Transcription</keyword>
<dbReference type="Gene3D" id="3.40.50.1980">
    <property type="entry name" value="Nitrogenase molybdenum iron protein domain"/>
    <property type="match status" value="1"/>
</dbReference>
<feature type="domain" description="HTH araC/xylS-type" evidence="4">
    <location>
        <begin position="177"/>
        <end position="275"/>
    </location>
</feature>
<dbReference type="PROSITE" id="PS01124">
    <property type="entry name" value="HTH_ARAC_FAMILY_2"/>
    <property type="match status" value="1"/>
</dbReference>
<dbReference type="EMBL" id="JBHMAG010000012">
    <property type="protein sequence ID" value="MFB9753134.1"/>
    <property type="molecule type" value="Genomic_DNA"/>
</dbReference>
<dbReference type="InterPro" id="IPR018062">
    <property type="entry name" value="HTH_AraC-typ_CS"/>
</dbReference>